<evidence type="ECO:0000313" key="3">
    <source>
        <dbReference type="Proteomes" id="UP000235145"/>
    </source>
</evidence>
<gene>
    <name evidence="2" type="ORF">LSAT_V11C600313750</name>
</gene>
<evidence type="ECO:0000256" key="1">
    <source>
        <dbReference type="SAM" id="MobiDB-lite"/>
    </source>
</evidence>
<proteinExistence type="predicted"/>
<keyword evidence="3" id="KW-1185">Reference proteome</keyword>
<reference evidence="2 3" key="1">
    <citation type="journal article" date="2017" name="Nat. Commun.">
        <title>Genome assembly with in vitro proximity ligation data and whole-genome triplication in lettuce.</title>
        <authorList>
            <person name="Reyes-Chin-Wo S."/>
            <person name="Wang Z."/>
            <person name="Yang X."/>
            <person name="Kozik A."/>
            <person name="Arikit S."/>
            <person name="Song C."/>
            <person name="Xia L."/>
            <person name="Froenicke L."/>
            <person name="Lavelle D.O."/>
            <person name="Truco M.J."/>
            <person name="Xia R."/>
            <person name="Zhu S."/>
            <person name="Xu C."/>
            <person name="Xu H."/>
            <person name="Xu X."/>
            <person name="Cox K."/>
            <person name="Korf I."/>
            <person name="Meyers B.C."/>
            <person name="Michelmore R.W."/>
        </authorList>
    </citation>
    <scope>NUCLEOTIDE SEQUENCE [LARGE SCALE GENOMIC DNA]</scope>
    <source>
        <strain evidence="3">cv. Salinas</strain>
        <tissue evidence="2">Seedlings</tissue>
    </source>
</reference>
<protein>
    <submittedName>
        <fullName evidence="2">Uncharacterized protein</fullName>
    </submittedName>
</protein>
<dbReference type="Proteomes" id="UP000235145">
    <property type="component" value="Unassembled WGS sequence"/>
</dbReference>
<organism evidence="2 3">
    <name type="scientific">Lactuca sativa</name>
    <name type="common">Garden lettuce</name>
    <dbReference type="NCBI Taxonomy" id="4236"/>
    <lineage>
        <taxon>Eukaryota</taxon>
        <taxon>Viridiplantae</taxon>
        <taxon>Streptophyta</taxon>
        <taxon>Embryophyta</taxon>
        <taxon>Tracheophyta</taxon>
        <taxon>Spermatophyta</taxon>
        <taxon>Magnoliopsida</taxon>
        <taxon>eudicotyledons</taxon>
        <taxon>Gunneridae</taxon>
        <taxon>Pentapetalae</taxon>
        <taxon>asterids</taxon>
        <taxon>campanulids</taxon>
        <taxon>Asterales</taxon>
        <taxon>Asteraceae</taxon>
        <taxon>Cichorioideae</taxon>
        <taxon>Cichorieae</taxon>
        <taxon>Lactucinae</taxon>
        <taxon>Lactuca</taxon>
    </lineage>
</organism>
<feature type="compositionally biased region" description="Gly residues" evidence="1">
    <location>
        <begin position="13"/>
        <end position="36"/>
    </location>
</feature>
<sequence length="89" mass="8674">MTRGVNYVDRRGGGGGHGGGGGGHAHGGGGGGGGGEAHSVGSRGESGGAGPLVIPWLLVQKFFIASITKPSTFVIELETSSLKGKGNKM</sequence>
<name>A0A9R1V486_LACSA</name>
<accession>A0A9R1V486</accession>
<dbReference type="EMBL" id="NBSK02000006">
    <property type="protein sequence ID" value="KAJ0199882.1"/>
    <property type="molecule type" value="Genomic_DNA"/>
</dbReference>
<feature type="region of interest" description="Disordered" evidence="1">
    <location>
        <begin position="1"/>
        <end position="46"/>
    </location>
</feature>
<comment type="caution">
    <text evidence="2">The sequence shown here is derived from an EMBL/GenBank/DDBJ whole genome shotgun (WGS) entry which is preliminary data.</text>
</comment>
<evidence type="ECO:0000313" key="2">
    <source>
        <dbReference type="EMBL" id="KAJ0199882.1"/>
    </source>
</evidence>
<dbReference type="AlphaFoldDB" id="A0A9R1V486"/>